<dbReference type="EMBL" id="KV448553">
    <property type="protein sequence ID" value="OAX34912.1"/>
    <property type="molecule type" value="Genomic_DNA"/>
</dbReference>
<gene>
    <name evidence="3" type="ORF">K503DRAFT_410169</name>
</gene>
<dbReference type="AlphaFoldDB" id="A0A1B7MQL4"/>
<reference evidence="3 4" key="1">
    <citation type="submission" date="2016-06" db="EMBL/GenBank/DDBJ databases">
        <title>Comparative genomics of the ectomycorrhizal sister species Rhizopogon vinicolor and Rhizopogon vesiculosus (Basidiomycota: Boletales) reveals a divergence of the mating type B locus.</title>
        <authorList>
            <consortium name="DOE Joint Genome Institute"/>
            <person name="Mujic A.B."/>
            <person name="Kuo A."/>
            <person name="Tritt A."/>
            <person name="Lipzen A."/>
            <person name="Chen C."/>
            <person name="Johnson J."/>
            <person name="Sharma A."/>
            <person name="Barry K."/>
            <person name="Grigoriev I.V."/>
            <person name="Spatafora J.W."/>
        </authorList>
    </citation>
    <scope>NUCLEOTIDE SEQUENCE [LARGE SCALE GENOMIC DNA]</scope>
    <source>
        <strain evidence="3 4">AM-OR11-026</strain>
    </source>
</reference>
<feature type="domain" description="DUF6533" evidence="2">
    <location>
        <begin position="42"/>
        <end position="86"/>
    </location>
</feature>
<feature type="transmembrane region" description="Helical" evidence="1">
    <location>
        <begin position="239"/>
        <end position="260"/>
    </location>
</feature>
<keyword evidence="4" id="KW-1185">Reference proteome</keyword>
<feature type="transmembrane region" description="Helical" evidence="1">
    <location>
        <begin position="109"/>
        <end position="131"/>
    </location>
</feature>
<evidence type="ECO:0000256" key="1">
    <source>
        <dbReference type="SAM" id="Phobius"/>
    </source>
</evidence>
<keyword evidence="1" id="KW-0812">Transmembrane</keyword>
<dbReference type="Proteomes" id="UP000092154">
    <property type="component" value="Unassembled WGS sequence"/>
</dbReference>
<name>A0A1B7MQL4_9AGAM</name>
<keyword evidence="1" id="KW-0472">Membrane</keyword>
<organism evidence="3 4">
    <name type="scientific">Rhizopogon vinicolor AM-OR11-026</name>
    <dbReference type="NCBI Taxonomy" id="1314800"/>
    <lineage>
        <taxon>Eukaryota</taxon>
        <taxon>Fungi</taxon>
        <taxon>Dikarya</taxon>
        <taxon>Basidiomycota</taxon>
        <taxon>Agaricomycotina</taxon>
        <taxon>Agaricomycetes</taxon>
        <taxon>Agaricomycetidae</taxon>
        <taxon>Boletales</taxon>
        <taxon>Suillineae</taxon>
        <taxon>Rhizopogonaceae</taxon>
        <taxon>Rhizopogon</taxon>
    </lineage>
</organism>
<accession>A0A1B7MQL4</accession>
<feature type="transmembrane region" description="Helical" evidence="1">
    <location>
        <begin position="280"/>
        <end position="298"/>
    </location>
</feature>
<evidence type="ECO:0000313" key="3">
    <source>
        <dbReference type="EMBL" id="OAX34912.1"/>
    </source>
</evidence>
<feature type="transmembrane region" description="Helical" evidence="1">
    <location>
        <begin position="143"/>
        <end position="164"/>
    </location>
</feature>
<dbReference type="InParanoid" id="A0A1B7MQL4"/>
<keyword evidence="1" id="KW-1133">Transmembrane helix</keyword>
<feature type="transmembrane region" description="Helical" evidence="1">
    <location>
        <begin position="71"/>
        <end position="97"/>
    </location>
</feature>
<protein>
    <recommendedName>
        <fullName evidence="2">DUF6533 domain-containing protein</fullName>
    </recommendedName>
</protein>
<proteinExistence type="predicted"/>
<evidence type="ECO:0000259" key="2">
    <source>
        <dbReference type="Pfam" id="PF20151"/>
    </source>
</evidence>
<feature type="transmembrane region" description="Helical" evidence="1">
    <location>
        <begin position="196"/>
        <end position="218"/>
    </location>
</feature>
<sequence>MNIIDPRPPNSPLTHTNPSNMTVVSNDPIWWPLISIDRGVSYFTVSSIIVVSYDWALTIGQEFKLIWRQRWSLMTFLYLSVRYIGIPYIVMALLSALPSASVTDTVSTIIYFVGDWMGVIVNLMLAVITVTRLHVMYQQSRNMLIFLIVILLPIQITSVIFTAIQSTNGNTTSEEYILSGTHVCSVNIKADTGLTVISWILGAAWEVLALSLAIWIAVKHFRELQRPSVGWAVSDCFTILMKTHIFYFASFVAVSCFQLSSFSPKISGLSVVGTEIYDGVFQFVQIVQMFVLGPRLILGVREYYAQSVANSDEGAGMTSIVFQEHIHITTGGGV</sequence>
<dbReference type="Pfam" id="PF20151">
    <property type="entry name" value="DUF6533"/>
    <property type="match status" value="1"/>
</dbReference>
<dbReference type="OrthoDB" id="3350812at2759"/>
<dbReference type="InterPro" id="IPR045340">
    <property type="entry name" value="DUF6533"/>
</dbReference>
<evidence type="ECO:0000313" key="4">
    <source>
        <dbReference type="Proteomes" id="UP000092154"/>
    </source>
</evidence>